<evidence type="ECO:0000256" key="2">
    <source>
        <dbReference type="ARBA" id="ARBA00008610"/>
    </source>
</evidence>
<evidence type="ECO:0000313" key="9">
    <source>
        <dbReference type="Proteomes" id="UP000614490"/>
    </source>
</evidence>
<dbReference type="InterPro" id="IPR028082">
    <property type="entry name" value="Peripla_BP_I"/>
</dbReference>
<name>A0A931MTW3_9BACI</name>
<protein>
    <submittedName>
        <fullName evidence="8">BMP family ABC transporter substrate-binding protein</fullName>
    </submittedName>
</protein>
<dbReference type="AlphaFoldDB" id="A0A931MTW3"/>
<dbReference type="SUPFAM" id="SSF53822">
    <property type="entry name" value="Periplasmic binding protein-like I"/>
    <property type="match status" value="1"/>
</dbReference>
<sequence>MIILIIISGCNYISKTGEQKQVGMLVETTIHDQAWGQQGYMGLQSIQDEYGVDIYFKEGIKSYADTVQAVNQLAERGVQVIFGHSNIYGKHFQSIHKQYPEIHFIYFNGQFSAENVTSLNFSATAMGYFGGMVAGEMTETNEIGIIAAYEWQPEVEGFYEGVMYQNPEAEVHISYTNDWEGTEKALMLYEQMEEKGVDVYFPAGDIFNIPVIHEVQKDQHYAIGYVSDQSGVAENTVLTSTVQKVPVVYTLAMERYVQGDLPGKALHFDFQQGAIELGEFSPEVPDPFRMEIERAVEKYIETGKLPNE</sequence>
<evidence type="ECO:0000256" key="1">
    <source>
        <dbReference type="ARBA" id="ARBA00004193"/>
    </source>
</evidence>
<evidence type="ECO:0000256" key="6">
    <source>
        <dbReference type="ARBA" id="ARBA00023288"/>
    </source>
</evidence>
<keyword evidence="5" id="KW-0472">Membrane</keyword>
<keyword evidence="9" id="KW-1185">Reference proteome</keyword>
<dbReference type="Pfam" id="PF02608">
    <property type="entry name" value="Bmp"/>
    <property type="match status" value="1"/>
</dbReference>
<dbReference type="Proteomes" id="UP000614490">
    <property type="component" value="Unassembled WGS sequence"/>
</dbReference>
<reference evidence="8 9" key="1">
    <citation type="journal article" date="2005" name="Int. J. Syst. Evol. Microbiol.">
        <title>Halobacillus yeomjeoni sp. nov., isolated from a marine solar saltern in Korea.</title>
        <authorList>
            <person name="Yoon J.H."/>
            <person name="Kang S.J."/>
            <person name="Lee C.H."/>
            <person name="Oh H.W."/>
            <person name="Oh T.K."/>
        </authorList>
    </citation>
    <scope>NUCLEOTIDE SEQUENCE [LARGE SCALE GENOMIC DNA]</scope>
    <source>
        <strain evidence="8 9">KCTC 3957</strain>
    </source>
</reference>
<evidence type="ECO:0000256" key="3">
    <source>
        <dbReference type="ARBA" id="ARBA00022475"/>
    </source>
</evidence>
<evidence type="ECO:0000256" key="4">
    <source>
        <dbReference type="ARBA" id="ARBA00022729"/>
    </source>
</evidence>
<dbReference type="EMBL" id="JADZSC010000001">
    <property type="protein sequence ID" value="MBH0228779.1"/>
    <property type="molecule type" value="Genomic_DNA"/>
</dbReference>
<comment type="subcellular location">
    <subcellularLocation>
        <location evidence="1">Cell membrane</location>
        <topology evidence="1">Lipid-anchor</topology>
    </subcellularLocation>
</comment>
<evidence type="ECO:0000256" key="5">
    <source>
        <dbReference type="ARBA" id="ARBA00023136"/>
    </source>
</evidence>
<dbReference type="PANTHER" id="PTHR34296">
    <property type="entry name" value="TRANSCRIPTIONAL ACTIVATOR PROTEIN MED"/>
    <property type="match status" value="1"/>
</dbReference>
<keyword evidence="4" id="KW-0732">Signal</keyword>
<dbReference type="InterPro" id="IPR003760">
    <property type="entry name" value="PnrA-like"/>
</dbReference>
<dbReference type="InterPro" id="IPR050957">
    <property type="entry name" value="BMP_lipoprotein"/>
</dbReference>
<proteinExistence type="inferred from homology"/>
<keyword evidence="6" id="KW-0449">Lipoprotein</keyword>
<feature type="domain" description="ABC transporter substrate-binding protein PnrA-like" evidence="7">
    <location>
        <begin position="20"/>
        <end position="306"/>
    </location>
</feature>
<organism evidence="8 9">
    <name type="scientific">Halobacillus yeomjeoni</name>
    <dbReference type="NCBI Taxonomy" id="311194"/>
    <lineage>
        <taxon>Bacteria</taxon>
        <taxon>Bacillati</taxon>
        <taxon>Bacillota</taxon>
        <taxon>Bacilli</taxon>
        <taxon>Bacillales</taxon>
        <taxon>Bacillaceae</taxon>
        <taxon>Halobacillus</taxon>
    </lineage>
</organism>
<comment type="similarity">
    <text evidence="2">Belongs to the BMP lipoprotein family.</text>
</comment>
<dbReference type="GO" id="GO:0005886">
    <property type="term" value="C:plasma membrane"/>
    <property type="evidence" value="ECO:0007669"/>
    <property type="project" value="UniProtKB-SubCell"/>
</dbReference>
<gene>
    <name evidence="8" type="ORF">H0267_01020</name>
</gene>
<comment type="caution">
    <text evidence="8">The sequence shown here is derived from an EMBL/GenBank/DDBJ whole genome shotgun (WGS) entry which is preliminary data.</text>
</comment>
<dbReference type="PANTHER" id="PTHR34296:SF2">
    <property type="entry name" value="ABC TRANSPORTER GUANOSINE-BINDING PROTEIN NUPN"/>
    <property type="match status" value="1"/>
</dbReference>
<evidence type="ECO:0000313" key="8">
    <source>
        <dbReference type="EMBL" id="MBH0228779.1"/>
    </source>
</evidence>
<keyword evidence="3" id="KW-1003">Cell membrane</keyword>
<accession>A0A931MTW3</accession>
<dbReference type="Gene3D" id="3.40.50.2300">
    <property type="match status" value="2"/>
</dbReference>
<evidence type="ECO:0000259" key="7">
    <source>
        <dbReference type="Pfam" id="PF02608"/>
    </source>
</evidence>